<accession>A0AC60PL33</accession>
<protein>
    <submittedName>
        <fullName evidence="1">Uncharacterized protein</fullName>
    </submittedName>
</protein>
<sequence>MRGRIAPAAFRILSSTPRWDTIIPIRLIWTPAHAELEGNEEAHELDWELTNQVDDQDCSFFPVPITSYRDMLNYYKETRKTYPGPHPALGRHQATTPKANPDKYTTKPCIL</sequence>
<comment type="caution">
    <text evidence="1">The sequence shown here is derived from an EMBL/GenBank/DDBJ whole genome shotgun (WGS) entry which is preliminary data.</text>
</comment>
<dbReference type="Proteomes" id="UP000805193">
    <property type="component" value="Unassembled WGS sequence"/>
</dbReference>
<reference evidence="1 2" key="1">
    <citation type="journal article" date="2020" name="Cell">
        <title>Large-Scale Comparative Analyses of Tick Genomes Elucidate Their Genetic Diversity and Vector Capacities.</title>
        <authorList>
            <consortium name="Tick Genome and Microbiome Consortium (TIGMIC)"/>
            <person name="Jia N."/>
            <person name="Wang J."/>
            <person name="Shi W."/>
            <person name="Du L."/>
            <person name="Sun Y."/>
            <person name="Zhan W."/>
            <person name="Jiang J.F."/>
            <person name="Wang Q."/>
            <person name="Zhang B."/>
            <person name="Ji P."/>
            <person name="Bell-Sakyi L."/>
            <person name="Cui X.M."/>
            <person name="Yuan T.T."/>
            <person name="Jiang B.G."/>
            <person name="Yang W.F."/>
            <person name="Lam T.T."/>
            <person name="Chang Q.C."/>
            <person name="Ding S.J."/>
            <person name="Wang X.J."/>
            <person name="Zhu J.G."/>
            <person name="Ruan X.D."/>
            <person name="Zhao L."/>
            <person name="Wei J.T."/>
            <person name="Ye R.Z."/>
            <person name="Que T.C."/>
            <person name="Du C.H."/>
            <person name="Zhou Y.H."/>
            <person name="Cheng J.X."/>
            <person name="Dai P.F."/>
            <person name="Guo W.B."/>
            <person name="Han X.H."/>
            <person name="Huang E.J."/>
            <person name="Li L.F."/>
            <person name="Wei W."/>
            <person name="Gao Y.C."/>
            <person name="Liu J.Z."/>
            <person name="Shao H.Z."/>
            <person name="Wang X."/>
            <person name="Wang C.C."/>
            <person name="Yang T.C."/>
            <person name="Huo Q.B."/>
            <person name="Li W."/>
            <person name="Chen H.Y."/>
            <person name="Chen S.E."/>
            <person name="Zhou L.G."/>
            <person name="Ni X.B."/>
            <person name="Tian J.H."/>
            <person name="Sheng Y."/>
            <person name="Liu T."/>
            <person name="Pan Y.S."/>
            <person name="Xia L.Y."/>
            <person name="Li J."/>
            <person name="Zhao F."/>
            <person name="Cao W.C."/>
        </authorList>
    </citation>
    <scope>NUCLEOTIDE SEQUENCE [LARGE SCALE GENOMIC DNA]</scope>
    <source>
        <strain evidence="1">Iper-2018</strain>
    </source>
</reference>
<evidence type="ECO:0000313" key="1">
    <source>
        <dbReference type="EMBL" id="KAG0421640.1"/>
    </source>
</evidence>
<name>A0AC60PL33_IXOPE</name>
<keyword evidence="2" id="KW-1185">Reference proteome</keyword>
<gene>
    <name evidence="1" type="ORF">HPB47_002468</name>
</gene>
<proteinExistence type="predicted"/>
<dbReference type="EMBL" id="JABSTQ010010338">
    <property type="protein sequence ID" value="KAG0421640.1"/>
    <property type="molecule type" value="Genomic_DNA"/>
</dbReference>
<organism evidence="1 2">
    <name type="scientific">Ixodes persulcatus</name>
    <name type="common">Taiga tick</name>
    <dbReference type="NCBI Taxonomy" id="34615"/>
    <lineage>
        <taxon>Eukaryota</taxon>
        <taxon>Metazoa</taxon>
        <taxon>Ecdysozoa</taxon>
        <taxon>Arthropoda</taxon>
        <taxon>Chelicerata</taxon>
        <taxon>Arachnida</taxon>
        <taxon>Acari</taxon>
        <taxon>Parasitiformes</taxon>
        <taxon>Ixodida</taxon>
        <taxon>Ixodoidea</taxon>
        <taxon>Ixodidae</taxon>
        <taxon>Ixodinae</taxon>
        <taxon>Ixodes</taxon>
    </lineage>
</organism>
<evidence type="ECO:0000313" key="2">
    <source>
        <dbReference type="Proteomes" id="UP000805193"/>
    </source>
</evidence>